<accession>A0ACC2VHG4</accession>
<organism evidence="1 2">
    <name type="scientific">Naganishia adeliensis</name>
    <dbReference type="NCBI Taxonomy" id="92952"/>
    <lineage>
        <taxon>Eukaryota</taxon>
        <taxon>Fungi</taxon>
        <taxon>Dikarya</taxon>
        <taxon>Basidiomycota</taxon>
        <taxon>Agaricomycotina</taxon>
        <taxon>Tremellomycetes</taxon>
        <taxon>Filobasidiales</taxon>
        <taxon>Filobasidiaceae</taxon>
        <taxon>Naganishia</taxon>
    </lineage>
</organism>
<dbReference type="Proteomes" id="UP001230649">
    <property type="component" value="Unassembled WGS sequence"/>
</dbReference>
<sequence length="604" mass="65926">MDKPAKRAKTLDTHDGIDEEGHENGSARKRANTSGGSGSSQRGKKAVVVENPGVVQARRDQNRIAQREFRMRKQQHIRDLEARVVILSGDRDERQEVMSLLIRNLMNENAQLRKMVKNLAGFIGEGLATCLPRLGLTQETMDAFVNRAETEAAHEAYEALKAVKKQEEQGGGVAAATSSNANNAKKGGSYEQLFGPIGNTDTPNEGPSGGSKRKASYMGDEDDDEGYEDGDGDEDTLDRDYERDSNPARASSASHRGPVSATAAAGASTIAMSRSPSVSFGPNAAAQSSRRGPANLPSSMRTAPVSTVHGVPLHTLDRLDSPTIAGDGGVGDFSFSPYYNPPSSSAPGDGPTPGALNRGISNNGDGIPLQYLSSTLHEMRDPLASPETALNGGQLPSYAYQEQQQQQRGMNLPMPPQLPQYVPQPSASLTTTNGSAPGKPEQSEAARETFDREFERVISGTMGRKQESFQLISYHLNKVYITDVISPSFHVNPNYVLPLSLRPTRAQRTIPHEHIIDGIIFPTLRDKMIMLRGKYNIFDALRGMWDAFQIMGEDTLDHNSWEVSEQWMKQNLMLVDNEVIAISNRWRLERGEPAITRESLLASQ</sequence>
<evidence type="ECO:0000313" key="2">
    <source>
        <dbReference type="Proteomes" id="UP001230649"/>
    </source>
</evidence>
<name>A0ACC2VHG4_9TREE</name>
<dbReference type="EMBL" id="JASBWS010000092">
    <property type="protein sequence ID" value="KAJ9098508.1"/>
    <property type="molecule type" value="Genomic_DNA"/>
</dbReference>
<evidence type="ECO:0000313" key="1">
    <source>
        <dbReference type="EMBL" id="KAJ9098508.1"/>
    </source>
</evidence>
<keyword evidence="2" id="KW-1185">Reference proteome</keyword>
<reference evidence="1" key="1">
    <citation type="submission" date="2023-04" db="EMBL/GenBank/DDBJ databases">
        <title>Draft Genome sequencing of Naganishia species isolated from polar environments using Oxford Nanopore Technology.</title>
        <authorList>
            <person name="Leo P."/>
            <person name="Venkateswaran K."/>
        </authorList>
    </citation>
    <scope>NUCLEOTIDE SEQUENCE</scope>
    <source>
        <strain evidence="1">MNA-CCFEE 5262</strain>
    </source>
</reference>
<comment type="caution">
    <text evidence="1">The sequence shown here is derived from an EMBL/GenBank/DDBJ whole genome shotgun (WGS) entry which is preliminary data.</text>
</comment>
<proteinExistence type="predicted"/>
<gene>
    <name evidence="1" type="ORF">QFC20_005934</name>
</gene>
<protein>
    <submittedName>
        <fullName evidence="1">Uncharacterized protein</fullName>
    </submittedName>
</protein>